<name>A0A6J6ER67_9ZZZZ</name>
<feature type="region of interest" description="Disordered" evidence="1">
    <location>
        <begin position="73"/>
        <end position="98"/>
    </location>
</feature>
<accession>A0A6J6ER67</accession>
<proteinExistence type="predicted"/>
<evidence type="ECO:0000256" key="1">
    <source>
        <dbReference type="SAM" id="MobiDB-lite"/>
    </source>
</evidence>
<reference evidence="2" key="1">
    <citation type="submission" date="2020-05" db="EMBL/GenBank/DDBJ databases">
        <authorList>
            <person name="Chiriac C."/>
            <person name="Salcher M."/>
            <person name="Ghai R."/>
            <person name="Kavagutti S V."/>
        </authorList>
    </citation>
    <scope>NUCLEOTIDE SEQUENCE</scope>
</reference>
<protein>
    <submittedName>
        <fullName evidence="2">Unannotated protein</fullName>
    </submittedName>
</protein>
<organism evidence="2">
    <name type="scientific">freshwater metagenome</name>
    <dbReference type="NCBI Taxonomy" id="449393"/>
    <lineage>
        <taxon>unclassified sequences</taxon>
        <taxon>metagenomes</taxon>
        <taxon>ecological metagenomes</taxon>
    </lineage>
</organism>
<evidence type="ECO:0000313" key="2">
    <source>
        <dbReference type="EMBL" id="CAB4579051.1"/>
    </source>
</evidence>
<dbReference type="EMBL" id="CAEZTS010000067">
    <property type="protein sequence ID" value="CAB4579051.1"/>
    <property type="molecule type" value="Genomic_DNA"/>
</dbReference>
<sequence length="98" mass="10310">MSSHVSHIYSNARRHLATGLTALIVVSPIVPILAWSVNASESRRDSGCIDTVVFASPDASTIGSGQARVSRTCPGRIVPISGPSRSGQTTIDIRNINP</sequence>
<feature type="compositionally biased region" description="Polar residues" evidence="1">
    <location>
        <begin position="83"/>
        <end position="98"/>
    </location>
</feature>
<gene>
    <name evidence="2" type="ORF">UFOPK1722_00888</name>
</gene>
<dbReference type="AlphaFoldDB" id="A0A6J6ER67"/>